<name>A0A6A6JLS8_WESOR</name>
<proteinExistence type="predicted"/>
<evidence type="ECO:0000313" key="2">
    <source>
        <dbReference type="Proteomes" id="UP000800097"/>
    </source>
</evidence>
<dbReference type="GeneID" id="54548644"/>
<accession>A0A6A6JLS8</accession>
<reference evidence="1" key="1">
    <citation type="journal article" date="2020" name="Stud. Mycol.">
        <title>101 Dothideomycetes genomes: a test case for predicting lifestyles and emergence of pathogens.</title>
        <authorList>
            <person name="Haridas S."/>
            <person name="Albert R."/>
            <person name="Binder M."/>
            <person name="Bloem J."/>
            <person name="Labutti K."/>
            <person name="Salamov A."/>
            <person name="Andreopoulos B."/>
            <person name="Baker S."/>
            <person name="Barry K."/>
            <person name="Bills G."/>
            <person name="Bluhm B."/>
            <person name="Cannon C."/>
            <person name="Castanera R."/>
            <person name="Culley D."/>
            <person name="Daum C."/>
            <person name="Ezra D."/>
            <person name="Gonzalez J."/>
            <person name="Henrissat B."/>
            <person name="Kuo A."/>
            <person name="Liang C."/>
            <person name="Lipzen A."/>
            <person name="Lutzoni F."/>
            <person name="Magnuson J."/>
            <person name="Mondo S."/>
            <person name="Nolan M."/>
            <person name="Ohm R."/>
            <person name="Pangilinan J."/>
            <person name="Park H.-J."/>
            <person name="Ramirez L."/>
            <person name="Alfaro M."/>
            <person name="Sun H."/>
            <person name="Tritt A."/>
            <person name="Yoshinaga Y."/>
            <person name="Zwiers L.-H."/>
            <person name="Turgeon B."/>
            <person name="Goodwin S."/>
            <person name="Spatafora J."/>
            <person name="Crous P."/>
            <person name="Grigoriev I."/>
        </authorList>
    </citation>
    <scope>NUCLEOTIDE SEQUENCE</scope>
    <source>
        <strain evidence="1">CBS 379.55</strain>
    </source>
</reference>
<gene>
    <name evidence="1" type="ORF">EI97DRAFT_374776</name>
</gene>
<protein>
    <submittedName>
        <fullName evidence="1">Uncharacterized protein</fullName>
    </submittedName>
</protein>
<organism evidence="1 2">
    <name type="scientific">Westerdykella ornata</name>
    <dbReference type="NCBI Taxonomy" id="318751"/>
    <lineage>
        <taxon>Eukaryota</taxon>
        <taxon>Fungi</taxon>
        <taxon>Dikarya</taxon>
        <taxon>Ascomycota</taxon>
        <taxon>Pezizomycotina</taxon>
        <taxon>Dothideomycetes</taxon>
        <taxon>Pleosporomycetidae</taxon>
        <taxon>Pleosporales</taxon>
        <taxon>Sporormiaceae</taxon>
        <taxon>Westerdykella</taxon>
    </lineage>
</organism>
<dbReference type="OrthoDB" id="5402392at2759"/>
<sequence length="444" mass="48856">MAVSRQCPIPEIDQVLSAYVRPTHEITRIRKALSDHLLSNIKSEKAALHHVDLACPQDDCSVNARAALLKGARLRYLQAVDAQRKAEARHQELKASLDRLRKEHIEDSPVADEAAFDREATASYLSLLRQRRRLAELQVIQNSLEKLVNIVPIQGSKDLKALVTEIVGEQPDIPAERLDQITINPDNEVSIFKLKKEVLEAKTSMDQAKSAKSSAKPQDSQNSSLAQQVYALSCARDQLVEWIEGELGKLNEESDFLEDASPVKRTSVMPEQVDIHAARSRIEDTYNAYTASRSHIIVTHGKLDAKDATLNGIPVSHSEADRSGPSPVGTPDPSVIGLTFPYLLPIAQAASNERSLLQQTVYLQGRLTAADQELSESLIRLSDESHLVSSGPSVPAAWAKAASDALTATRDFVEEQLLESQSDIEKVTAIFHLSSLQHKVLDSV</sequence>
<dbReference type="AlphaFoldDB" id="A0A6A6JLS8"/>
<keyword evidence="2" id="KW-1185">Reference proteome</keyword>
<dbReference type="Proteomes" id="UP000800097">
    <property type="component" value="Unassembled WGS sequence"/>
</dbReference>
<evidence type="ECO:0000313" key="1">
    <source>
        <dbReference type="EMBL" id="KAF2277457.1"/>
    </source>
</evidence>
<dbReference type="EMBL" id="ML986490">
    <property type="protein sequence ID" value="KAF2277457.1"/>
    <property type="molecule type" value="Genomic_DNA"/>
</dbReference>
<dbReference type="RefSeq" id="XP_033654996.1">
    <property type="nucleotide sequence ID" value="XM_033795469.1"/>
</dbReference>